<feature type="region of interest" description="Disordered" evidence="7">
    <location>
        <begin position="974"/>
        <end position="1005"/>
    </location>
</feature>
<organism evidence="9 10">
    <name type="scientific">Pleurostoma richardsiae</name>
    <dbReference type="NCBI Taxonomy" id="41990"/>
    <lineage>
        <taxon>Eukaryota</taxon>
        <taxon>Fungi</taxon>
        <taxon>Dikarya</taxon>
        <taxon>Ascomycota</taxon>
        <taxon>Pezizomycotina</taxon>
        <taxon>Sordariomycetes</taxon>
        <taxon>Sordariomycetidae</taxon>
        <taxon>Calosphaeriales</taxon>
        <taxon>Pleurostomataceae</taxon>
        <taxon>Pleurostoma</taxon>
    </lineage>
</organism>
<gene>
    <name evidence="9" type="ORF">NKR23_g9019</name>
</gene>
<reference evidence="9" key="1">
    <citation type="submission" date="2022-07" db="EMBL/GenBank/DDBJ databases">
        <title>Fungi with potential for degradation of polypropylene.</title>
        <authorList>
            <person name="Gostincar C."/>
        </authorList>
    </citation>
    <scope>NUCLEOTIDE SEQUENCE</scope>
    <source>
        <strain evidence="9">EXF-13308</strain>
    </source>
</reference>
<dbReference type="Gene3D" id="2.40.10.120">
    <property type="match status" value="2"/>
</dbReference>
<dbReference type="PANTHER" id="PTHR46366">
    <property type="entry name" value="PRO-APOPTOTIC SERINE PROTEASE NMA111"/>
    <property type="match status" value="1"/>
</dbReference>
<keyword evidence="9" id="KW-0645">Protease</keyword>
<evidence type="ECO:0000313" key="9">
    <source>
        <dbReference type="EMBL" id="KAJ9137757.1"/>
    </source>
</evidence>
<dbReference type="InterPro" id="IPR036034">
    <property type="entry name" value="PDZ_sf"/>
</dbReference>
<dbReference type="Pfam" id="PF13365">
    <property type="entry name" value="Trypsin_2"/>
    <property type="match status" value="1"/>
</dbReference>
<evidence type="ECO:0000256" key="4">
    <source>
        <dbReference type="ARBA" id="ARBA00021524"/>
    </source>
</evidence>
<feature type="domain" description="PDZ" evidence="8">
    <location>
        <begin position="274"/>
        <end position="319"/>
    </location>
</feature>
<proteinExistence type="inferred from homology"/>
<evidence type="ECO:0000259" key="8">
    <source>
        <dbReference type="PROSITE" id="PS50106"/>
    </source>
</evidence>
<evidence type="ECO:0000256" key="3">
    <source>
        <dbReference type="ARBA" id="ARBA00020338"/>
    </source>
</evidence>
<dbReference type="InterPro" id="IPR001940">
    <property type="entry name" value="Peptidase_S1C"/>
</dbReference>
<feature type="compositionally biased region" description="Acidic residues" evidence="7">
    <location>
        <begin position="983"/>
        <end position="998"/>
    </location>
</feature>
<dbReference type="GO" id="GO:0004252">
    <property type="term" value="F:serine-type endopeptidase activity"/>
    <property type="evidence" value="ECO:0007669"/>
    <property type="project" value="InterPro"/>
</dbReference>
<evidence type="ECO:0000256" key="1">
    <source>
        <dbReference type="ARBA" id="ARBA00002558"/>
    </source>
</evidence>
<evidence type="ECO:0000256" key="6">
    <source>
        <dbReference type="ARBA" id="ARBA00022737"/>
    </source>
</evidence>
<protein>
    <recommendedName>
        <fullName evidence="3">Pro-apoptotic serine protease NMA111</fullName>
    </recommendedName>
    <alternativeName>
        <fullName evidence="4">Pro-apoptotic serine protease nma111</fullName>
    </alternativeName>
</protein>
<evidence type="ECO:0000256" key="7">
    <source>
        <dbReference type="SAM" id="MobiDB-lite"/>
    </source>
</evidence>
<dbReference type="PRINTS" id="PR00834">
    <property type="entry name" value="PROTEASES2C"/>
</dbReference>
<keyword evidence="10" id="KW-1185">Reference proteome</keyword>
<keyword evidence="6" id="KW-0677">Repeat</keyword>
<dbReference type="Gene3D" id="2.30.42.10">
    <property type="match status" value="1"/>
</dbReference>
<keyword evidence="5" id="KW-0053">Apoptosis</keyword>
<dbReference type="InterPro" id="IPR025926">
    <property type="entry name" value="PDZ-like_dom"/>
</dbReference>
<dbReference type="InterPro" id="IPR001478">
    <property type="entry name" value="PDZ"/>
</dbReference>
<dbReference type="SUPFAM" id="SSF50494">
    <property type="entry name" value="Trypsin-like serine proteases"/>
    <property type="match status" value="2"/>
</dbReference>
<dbReference type="PROSITE" id="PS50106">
    <property type="entry name" value="PDZ"/>
    <property type="match status" value="1"/>
</dbReference>
<dbReference type="EMBL" id="JANBVO010000033">
    <property type="protein sequence ID" value="KAJ9137757.1"/>
    <property type="molecule type" value="Genomic_DNA"/>
</dbReference>
<keyword evidence="9" id="KW-0378">Hydrolase</keyword>
<sequence>MSLFPQAVPEGARLPAEAGPATDVLGPVIPERLTLGNDSEEWKKIISICRASIGQVHASLTRPHEIYGTVSRDASAFYVDEHFGFVLTNKHVVGPGPCWGFVVFGDNIEFQIISVVYTDPETDFAVVLIDAAAARSAGIRAIPLAPERARPGLEICVVGNESNMQLAIARAVISRMDYTGKYAAYPSDIPLINNETILAAFYASGGRSGSPALDIEGRAVGLHMGGDSSKGIGILMSLDYPKRVLERLSQSAAITRGTLQADWHLKPLNECVSFGLPLAWEKRIRESEATSAIAVWNVLPEGPASTKLEKGDILLEVDGLLQTSLCRLSIYMDDHVTQEVSLKVWRMSREVDVRCRVGDLFAITPHRFISRLGATFHQMPWMLAIVKGVPARGVYVASSSERAVFGAGMLLVSINGTATPDLDQLSRALDSIREGGLVRTEHRALHDRQSPIRSAGYLPAEQLLHSIEMRRLPREGGGWVVHKATTAPSPGCGRASETTAVLSRALVEPAVTADLPGKNDNDGAVKRIFGSVVFVECHTIAHVSGHQSGETRSYGVLLDAEHGLVMGFRHCLSLFTDVIVTIAGYRDVKGRVIFVHETVDLALIQYDPASVPDEVEPISLSKRSLEEGDDIYYLAFHRAEPKVVRTQVETLGQHTLSSGGPAVFAPLSHETVRLLSAFSDTRSTGLLVFADGTVAGTKGVWKDSGNRVDYFLPASRIQAVLSLWRAGQLANARYQDFEVAVLPLVDAVRRGLPSETISYVKSHSSAKSQVLSVYQVPSHCTAPDGEKMPHPLQQSDIILELDGTPVLQSSDLQYIFTKPDILVRVLRAGQVIEVRVPTLLATEPQVAEVVFFCGAYFHNPTFRARIKSHPVHSGVFMTAVARGSPVQLCCGDVPPFVCAVGDKTIVTLEDFKDAIAGISDGVYFTMTLKWGEQTQQVALMKNESHFPTFSISRDLPFAKGTWSYRPYAVDQDAETEQAGYEVANDDEGHEEGVDESDADGNQSSS</sequence>
<dbReference type="AlphaFoldDB" id="A0AA38R7Y6"/>
<evidence type="ECO:0000256" key="5">
    <source>
        <dbReference type="ARBA" id="ARBA00022703"/>
    </source>
</evidence>
<dbReference type="Proteomes" id="UP001174694">
    <property type="component" value="Unassembled WGS sequence"/>
</dbReference>
<accession>A0AA38R7Y6</accession>
<dbReference type="Pfam" id="PF12812">
    <property type="entry name" value="PDZ_1"/>
    <property type="match status" value="1"/>
</dbReference>
<comment type="similarity">
    <text evidence="2">Belongs to the peptidase S1C family.</text>
</comment>
<dbReference type="PANTHER" id="PTHR46366:SF8">
    <property type="entry name" value="PRO-APOPTOTIC SERINE PROTEASE NMA111"/>
    <property type="match status" value="1"/>
</dbReference>
<dbReference type="SUPFAM" id="SSF50156">
    <property type="entry name" value="PDZ domain-like"/>
    <property type="match status" value="2"/>
</dbReference>
<name>A0AA38R7Y6_9PEZI</name>
<dbReference type="GO" id="GO:0006508">
    <property type="term" value="P:proteolysis"/>
    <property type="evidence" value="ECO:0007669"/>
    <property type="project" value="UniProtKB-KW"/>
</dbReference>
<comment type="caution">
    <text evidence="9">The sequence shown here is derived from an EMBL/GenBank/DDBJ whole genome shotgun (WGS) entry which is preliminary data.</text>
</comment>
<comment type="function">
    <text evidence="1">Nuclear serine protease which mediates apoptosis.</text>
</comment>
<dbReference type="GO" id="GO:0006915">
    <property type="term" value="P:apoptotic process"/>
    <property type="evidence" value="ECO:0007669"/>
    <property type="project" value="UniProtKB-KW"/>
</dbReference>
<evidence type="ECO:0000313" key="10">
    <source>
        <dbReference type="Proteomes" id="UP001174694"/>
    </source>
</evidence>
<evidence type="ECO:0000256" key="2">
    <source>
        <dbReference type="ARBA" id="ARBA00010541"/>
    </source>
</evidence>
<dbReference type="InterPro" id="IPR009003">
    <property type="entry name" value="Peptidase_S1_PA"/>
</dbReference>